<dbReference type="InterPro" id="IPR038296">
    <property type="entry name" value="ParD_sf"/>
</dbReference>
<dbReference type="Gene3D" id="6.10.10.120">
    <property type="entry name" value="Antitoxin ParD1-like"/>
    <property type="match status" value="1"/>
</dbReference>
<organism evidence="4 7">
    <name type="scientific">Paraburkholderia rhynchosiae</name>
    <dbReference type="NCBI Taxonomy" id="487049"/>
    <lineage>
        <taxon>Bacteria</taxon>
        <taxon>Pseudomonadati</taxon>
        <taxon>Pseudomonadota</taxon>
        <taxon>Betaproteobacteria</taxon>
        <taxon>Burkholderiales</taxon>
        <taxon>Burkholderiaceae</taxon>
        <taxon>Paraburkholderia</taxon>
    </lineage>
</organism>
<dbReference type="PANTHER" id="PTHR36582">
    <property type="entry name" value="ANTITOXIN PARD"/>
    <property type="match status" value="1"/>
</dbReference>
<name>A0A2N7WA74_9BURK</name>
<dbReference type="InterPro" id="IPR022789">
    <property type="entry name" value="ParD"/>
</dbReference>
<comment type="similarity">
    <text evidence="1">Belongs to the ParD antitoxin family.</text>
</comment>
<dbReference type="PANTHER" id="PTHR36582:SF2">
    <property type="entry name" value="ANTITOXIN PARD"/>
    <property type="match status" value="1"/>
</dbReference>
<dbReference type="CDD" id="cd22231">
    <property type="entry name" value="RHH_NikR_HicB-like"/>
    <property type="match status" value="1"/>
</dbReference>
<keyword evidence="2" id="KW-1277">Toxin-antitoxin system</keyword>
<dbReference type="NCBIfam" id="TIGR02606">
    <property type="entry name" value="antidote_CC2985"/>
    <property type="match status" value="1"/>
</dbReference>
<evidence type="ECO:0000313" key="4">
    <source>
        <dbReference type="EMBL" id="CAB3729806.1"/>
    </source>
</evidence>
<gene>
    <name evidence="5" type="ORF">C0Z16_27305</name>
    <name evidence="4" type="ORF">LMG27174_05688</name>
</gene>
<evidence type="ECO:0000313" key="6">
    <source>
        <dbReference type="Proteomes" id="UP000235659"/>
    </source>
</evidence>
<accession>A0A2N7WA74</accession>
<dbReference type="GO" id="GO:0006355">
    <property type="term" value="P:regulation of DNA-templated transcription"/>
    <property type="evidence" value="ECO:0007669"/>
    <property type="project" value="InterPro"/>
</dbReference>
<keyword evidence="6" id="KW-1185">Reference proteome</keyword>
<dbReference type="EMBL" id="CADIJZ010000026">
    <property type="protein sequence ID" value="CAB3729806.1"/>
    <property type="molecule type" value="Genomic_DNA"/>
</dbReference>
<dbReference type="OrthoDB" id="9815501at2"/>
<evidence type="ECO:0000256" key="3">
    <source>
        <dbReference type="SAM" id="MobiDB-lite"/>
    </source>
</evidence>
<evidence type="ECO:0000313" key="5">
    <source>
        <dbReference type="EMBL" id="PMS26304.1"/>
    </source>
</evidence>
<feature type="region of interest" description="Disordered" evidence="3">
    <location>
        <begin position="67"/>
        <end position="88"/>
    </location>
</feature>
<dbReference type="Proteomes" id="UP000494205">
    <property type="component" value="Unassembled WGS sequence"/>
</dbReference>
<evidence type="ECO:0000256" key="1">
    <source>
        <dbReference type="ARBA" id="ARBA00008580"/>
    </source>
</evidence>
<evidence type="ECO:0000256" key="2">
    <source>
        <dbReference type="ARBA" id="ARBA00022649"/>
    </source>
</evidence>
<dbReference type="InterPro" id="IPR010985">
    <property type="entry name" value="Ribbon_hlx_hlx"/>
</dbReference>
<proteinExistence type="inferred from homology"/>
<evidence type="ECO:0000313" key="7">
    <source>
        <dbReference type="Proteomes" id="UP000494205"/>
    </source>
</evidence>
<dbReference type="RefSeq" id="WP_102635180.1">
    <property type="nucleotide sequence ID" value="NZ_CADIJZ010000026.1"/>
</dbReference>
<protein>
    <submittedName>
        <fullName evidence="5">Type II toxin-antitoxin system ParD family antitoxin</fullName>
    </submittedName>
</protein>
<dbReference type="SUPFAM" id="SSF47598">
    <property type="entry name" value="Ribbon-helix-helix"/>
    <property type="match status" value="1"/>
</dbReference>
<dbReference type="AlphaFoldDB" id="A0A2N7WA74"/>
<feature type="compositionally biased region" description="Basic and acidic residues" evidence="3">
    <location>
        <begin position="74"/>
        <end position="88"/>
    </location>
</feature>
<dbReference type="EMBL" id="PNXY01000025">
    <property type="protein sequence ID" value="PMS26304.1"/>
    <property type="molecule type" value="Genomic_DNA"/>
</dbReference>
<dbReference type="Pfam" id="PF03693">
    <property type="entry name" value="ParD_antitoxin"/>
    <property type="match status" value="1"/>
</dbReference>
<reference evidence="4 7" key="2">
    <citation type="submission" date="2020-04" db="EMBL/GenBank/DDBJ databases">
        <authorList>
            <person name="De Canck E."/>
        </authorList>
    </citation>
    <scope>NUCLEOTIDE SEQUENCE [LARGE SCALE GENOMIC DNA]</scope>
    <source>
        <strain evidence="4 7">LMG 27174</strain>
    </source>
</reference>
<dbReference type="Proteomes" id="UP000235659">
    <property type="component" value="Unassembled WGS sequence"/>
</dbReference>
<sequence>MIPISHEAPVPSKHAFSVSLTEHLASFVRAEIAEGRYGTVSEVVRAGLRLLEEEIARRATPARLVDAAPTARVKRPDDRGRTPIKEKA</sequence>
<reference evidence="5 6" key="1">
    <citation type="submission" date="2018-01" db="EMBL/GenBank/DDBJ databases">
        <title>Whole genome analyses suggest that Burkholderia sensu lato contains two further novel genera in the rhizoxinica-symbiotica group Mycetohabitans gen. nov., and Trinickia gen. nov.: implications for the evolution of diazotrophy and nodulation in the Burkholderiaceae.</title>
        <authorList>
            <person name="Estrada-de los Santos P."/>
            <person name="Palmer M."/>
            <person name="Chavez-Ramirez B."/>
            <person name="Beukes C."/>
            <person name="Steenkamp E.T."/>
            <person name="Hirsch A.M."/>
            <person name="Manyaka P."/>
            <person name="Maluk M."/>
            <person name="Lafos M."/>
            <person name="Crook M."/>
            <person name="Gross E."/>
            <person name="Simon M.F."/>
            <person name="Bueno dos Reis Junior F."/>
            <person name="Poole P.S."/>
            <person name="Venter S.N."/>
            <person name="James E.K."/>
        </authorList>
    </citation>
    <scope>NUCLEOTIDE SEQUENCE [LARGE SCALE GENOMIC DNA]</scope>
    <source>
        <strain evidence="5 6">WSM 3937</strain>
    </source>
</reference>